<name>A0A0K2SIP7_LIMPI</name>
<organism evidence="6 7">
    <name type="scientific">Limnochorda pilosa</name>
    <dbReference type="NCBI Taxonomy" id="1555112"/>
    <lineage>
        <taxon>Bacteria</taxon>
        <taxon>Bacillati</taxon>
        <taxon>Bacillota</taxon>
        <taxon>Limnochordia</taxon>
        <taxon>Limnochordales</taxon>
        <taxon>Limnochordaceae</taxon>
        <taxon>Limnochorda</taxon>
    </lineage>
</organism>
<dbReference type="Pfam" id="PF00005">
    <property type="entry name" value="ABC_tran"/>
    <property type="match status" value="1"/>
</dbReference>
<dbReference type="PANTHER" id="PTHR42711:SF5">
    <property type="entry name" value="ABC TRANSPORTER ATP-BINDING PROTEIN NATA"/>
    <property type="match status" value="1"/>
</dbReference>
<dbReference type="PANTHER" id="PTHR42711">
    <property type="entry name" value="ABC TRANSPORTER ATP-BINDING PROTEIN"/>
    <property type="match status" value="1"/>
</dbReference>
<keyword evidence="7" id="KW-1185">Reference proteome</keyword>
<evidence type="ECO:0000256" key="2">
    <source>
        <dbReference type="ARBA" id="ARBA00022448"/>
    </source>
</evidence>
<keyword evidence="2" id="KW-0813">Transport</keyword>
<dbReference type="RefSeq" id="WP_068135186.1">
    <property type="nucleotide sequence ID" value="NZ_AP014924.1"/>
</dbReference>
<evidence type="ECO:0000259" key="5">
    <source>
        <dbReference type="Pfam" id="PF00005"/>
    </source>
</evidence>
<dbReference type="STRING" id="1555112.LIP_1108"/>
<dbReference type="InterPro" id="IPR050763">
    <property type="entry name" value="ABC_transporter_ATP-binding"/>
</dbReference>
<feature type="domain" description="ABC transporter" evidence="5">
    <location>
        <begin position="25"/>
        <end position="94"/>
    </location>
</feature>
<reference evidence="7" key="1">
    <citation type="submission" date="2015-07" db="EMBL/GenBank/DDBJ databases">
        <title>Complete genome sequence and phylogenetic analysis of Limnochorda pilosa.</title>
        <authorList>
            <person name="Watanabe M."/>
            <person name="Kojima H."/>
            <person name="Fukui M."/>
        </authorList>
    </citation>
    <scope>NUCLEOTIDE SEQUENCE [LARGE SCALE GENOMIC DNA]</scope>
    <source>
        <strain evidence="7">HC45</strain>
    </source>
</reference>
<dbReference type="InterPro" id="IPR003439">
    <property type="entry name" value="ABC_transporter-like_ATP-bd"/>
</dbReference>
<reference evidence="7" key="2">
    <citation type="journal article" date="2016" name="Int. J. Syst. Evol. Microbiol.">
        <title>Complete genome sequence and cell structure of Limnochorda pilosa, a Gram-negative spore-former within the phylum Firmicutes.</title>
        <authorList>
            <person name="Watanabe M."/>
            <person name="Kojima H."/>
            <person name="Fukui M."/>
        </authorList>
    </citation>
    <scope>NUCLEOTIDE SEQUENCE [LARGE SCALE GENOMIC DNA]</scope>
    <source>
        <strain evidence="7">HC45</strain>
    </source>
</reference>
<keyword evidence="4" id="KW-0067">ATP-binding</keyword>
<dbReference type="SUPFAM" id="SSF52540">
    <property type="entry name" value="P-loop containing nucleoside triphosphate hydrolases"/>
    <property type="match status" value="1"/>
</dbReference>
<evidence type="ECO:0000256" key="1">
    <source>
        <dbReference type="ARBA" id="ARBA00005417"/>
    </source>
</evidence>
<evidence type="ECO:0000256" key="3">
    <source>
        <dbReference type="ARBA" id="ARBA00022741"/>
    </source>
</evidence>
<dbReference type="AlphaFoldDB" id="A0A0K2SIP7"/>
<proteinExistence type="inferred from homology"/>
<comment type="similarity">
    <text evidence="1">Belongs to the ABC transporter superfamily.</text>
</comment>
<dbReference type="EMBL" id="AP014924">
    <property type="protein sequence ID" value="BAS26965.1"/>
    <property type="molecule type" value="Genomic_DNA"/>
</dbReference>
<dbReference type="Gene3D" id="3.40.50.300">
    <property type="entry name" value="P-loop containing nucleotide triphosphate hydrolases"/>
    <property type="match status" value="1"/>
</dbReference>
<dbReference type="GO" id="GO:0016887">
    <property type="term" value="F:ATP hydrolysis activity"/>
    <property type="evidence" value="ECO:0007669"/>
    <property type="project" value="InterPro"/>
</dbReference>
<evidence type="ECO:0000313" key="6">
    <source>
        <dbReference type="EMBL" id="BAS26965.1"/>
    </source>
</evidence>
<dbReference type="OrthoDB" id="1551385at2"/>
<dbReference type="Proteomes" id="UP000065807">
    <property type="component" value="Chromosome"/>
</dbReference>
<dbReference type="GO" id="GO:0005524">
    <property type="term" value="F:ATP binding"/>
    <property type="evidence" value="ECO:0007669"/>
    <property type="project" value="UniProtKB-KW"/>
</dbReference>
<protein>
    <submittedName>
        <fullName evidence="6">ABC transporter</fullName>
    </submittedName>
</protein>
<keyword evidence="3" id="KW-0547">Nucleotide-binding</keyword>
<gene>
    <name evidence="6" type="ORF">LIP_1108</name>
</gene>
<evidence type="ECO:0000313" key="7">
    <source>
        <dbReference type="Proteomes" id="UP000065807"/>
    </source>
</evidence>
<dbReference type="InterPro" id="IPR027417">
    <property type="entry name" value="P-loop_NTPase"/>
</dbReference>
<evidence type="ECO:0000256" key="4">
    <source>
        <dbReference type="ARBA" id="ARBA00022840"/>
    </source>
</evidence>
<dbReference type="KEGG" id="lpil:LIP_1108"/>
<sequence>MTDPGQPIVLARNLARRLGSVEAVRGIDFAIRPRECYGFLAPNGAGKTTTIRMLTARIPRSGGSLQVLGHDVDRAPGAIKALISAVAQEDNLDEGDALVSWLQTGGVRPIGFRVRPATLSEPVLSLLARDALERIT</sequence>
<accession>A0A0K2SIP7</accession>